<dbReference type="AlphaFoldDB" id="A0A3G9IX25"/>
<dbReference type="Proteomes" id="UP000275368">
    <property type="component" value="Chromosome"/>
</dbReference>
<evidence type="ECO:0000313" key="2">
    <source>
        <dbReference type="Proteomes" id="UP000275368"/>
    </source>
</evidence>
<dbReference type="PROSITE" id="PS51819">
    <property type="entry name" value="VOC"/>
    <property type="match status" value="1"/>
</dbReference>
<dbReference type="Gene3D" id="3.10.180.10">
    <property type="entry name" value="2,3-Dihydroxybiphenyl 1,2-Dioxygenase, domain 1"/>
    <property type="match status" value="1"/>
</dbReference>
<dbReference type="InterPro" id="IPR029068">
    <property type="entry name" value="Glyas_Bleomycin-R_OHBP_Dase"/>
</dbReference>
<keyword evidence="2" id="KW-1185">Reference proteome</keyword>
<dbReference type="SUPFAM" id="SSF54593">
    <property type="entry name" value="Glyoxalase/Bleomycin resistance protein/Dihydroxybiphenyl dioxygenase"/>
    <property type="match status" value="1"/>
</dbReference>
<sequence>MITHYAQLQLHTVSIQGVKQIYQQKLGFPVIYETDEEIRFQPTAHFTLSFLEVSEPLSPAHIAFEVPHSTFDESAAFIRDSGIPLLQWPDGREVDEFEKGRNIYFRDGDGNLLELISHSYITEGVLPPFGASKIMYLREVGFPADHVIQLREWFKHVLQMKTREESDIFNFVIGGTAHAIVSSTSRRWIPIAMRALPPRGTISFGVTDASFIRQVRSHVEEQSILFESDEELHFRQYGYSIRLVVAANFDAQIPVLLGLPLSVAKGSAAYDKSPI</sequence>
<evidence type="ECO:0000313" key="1">
    <source>
        <dbReference type="EMBL" id="BBH22862.1"/>
    </source>
</evidence>
<dbReference type="InterPro" id="IPR037523">
    <property type="entry name" value="VOC_core"/>
</dbReference>
<accession>A0A3G9IX25</accession>
<name>A0A3G9IX25_9BACL</name>
<proteinExistence type="predicted"/>
<dbReference type="KEGG" id="pbk:Back11_42070"/>
<reference evidence="1 2" key="1">
    <citation type="submission" date="2018-11" db="EMBL/GenBank/DDBJ databases">
        <title>Complete genome sequence of Paenibacillus baekrokdamisoli strain KCTC 33723.</title>
        <authorList>
            <person name="Kang S.W."/>
            <person name="Lee K.C."/>
            <person name="Kim K.K."/>
            <person name="Kim J.S."/>
            <person name="Kim D.S."/>
            <person name="Ko S.H."/>
            <person name="Yang S.H."/>
            <person name="Lee J.S."/>
        </authorList>
    </citation>
    <scope>NUCLEOTIDE SEQUENCE [LARGE SCALE GENOMIC DNA]</scope>
    <source>
        <strain evidence="1 2">KCTC 33723</strain>
    </source>
</reference>
<gene>
    <name evidence="1" type="ORF">Back11_42070</name>
</gene>
<protein>
    <submittedName>
        <fullName evidence="1">Uncharacterized protein</fullName>
    </submittedName>
</protein>
<dbReference type="OrthoDB" id="2380125at2"/>
<dbReference type="EMBL" id="AP019308">
    <property type="protein sequence ID" value="BBH22862.1"/>
    <property type="molecule type" value="Genomic_DNA"/>
</dbReference>
<organism evidence="1 2">
    <name type="scientific">Paenibacillus baekrokdamisoli</name>
    <dbReference type="NCBI Taxonomy" id="1712516"/>
    <lineage>
        <taxon>Bacteria</taxon>
        <taxon>Bacillati</taxon>
        <taxon>Bacillota</taxon>
        <taxon>Bacilli</taxon>
        <taxon>Bacillales</taxon>
        <taxon>Paenibacillaceae</taxon>
        <taxon>Paenibacillus</taxon>
    </lineage>
</organism>
<dbReference type="RefSeq" id="WP_125661632.1">
    <property type="nucleotide sequence ID" value="NZ_AP019308.1"/>
</dbReference>